<dbReference type="InterPro" id="IPR006059">
    <property type="entry name" value="SBP"/>
</dbReference>
<dbReference type="EMBL" id="JACHXJ010000008">
    <property type="protein sequence ID" value="MBB3131778.1"/>
    <property type="molecule type" value="Genomic_DNA"/>
</dbReference>
<keyword evidence="4" id="KW-0732">Signal</keyword>
<dbReference type="RefSeq" id="WP_183587122.1">
    <property type="nucleotide sequence ID" value="NZ_JACHXJ010000008.1"/>
</dbReference>
<comment type="subcellular location">
    <subcellularLocation>
        <location evidence="1">Cell envelope</location>
    </subcellularLocation>
</comment>
<evidence type="ECO:0000313" key="6">
    <source>
        <dbReference type="Proteomes" id="UP000517523"/>
    </source>
</evidence>
<dbReference type="Proteomes" id="UP000517523">
    <property type="component" value="Unassembled WGS sequence"/>
</dbReference>
<dbReference type="GO" id="GO:0030313">
    <property type="term" value="C:cell envelope"/>
    <property type="evidence" value="ECO:0007669"/>
    <property type="project" value="UniProtKB-SubCell"/>
</dbReference>
<accession>A0A839U289</accession>
<protein>
    <submittedName>
        <fullName evidence="5">Multiple sugar transport system substrate-binding protein</fullName>
    </submittedName>
</protein>
<dbReference type="Pfam" id="PF01547">
    <property type="entry name" value="SBP_bac_1"/>
    <property type="match status" value="1"/>
</dbReference>
<sequence length="419" mass="46717">MARKMSIILVFLFLFTAVLTGCGGSSGEAGGKKVINVALWDENVKDTVNKSIELYKKNHPDVEVKVTYTPWADYWTKLKTSLAGNSGPDVFWMNGPNFYAYASKGWIKDLQPLIDESKLDTSVYTDALVNLYTYNDHLYGLPYFLDAVGLYYNKELFDKAGVSYPDGSWTWDTVEQNAAKLTDKQNGVYGYTALIDSQSGYYDLIHQAGGYIISEDKTKSGFDSPEALSAFQWEKKLMDQGYSPNAQQQLETKPLQLFGSGKAAMFPAISVSAPELYKLLGDKLGVAPLPAGKQKATIVHGLSWTMNEKTKHQQEAWDLIQVLSGKEGEQYLAESGFSIPAYKGTEEGWLKSIPSLDLKVFVDSLDFAVPYPVSERTAEWQDVETKELQDAFLGKKSFEEALKTVADKMNEILAEEKKD</sequence>
<dbReference type="CDD" id="cd13585">
    <property type="entry name" value="PBP2_TMBP_like"/>
    <property type="match status" value="1"/>
</dbReference>
<evidence type="ECO:0000256" key="3">
    <source>
        <dbReference type="ARBA" id="ARBA00022448"/>
    </source>
</evidence>
<dbReference type="SUPFAM" id="SSF53850">
    <property type="entry name" value="Periplasmic binding protein-like II"/>
    <property type="match status" value="1"/>
</dbReference>
<keyword evidence="3" id="KW-0813">Transport</keyword>
<evidence type="ECO:0000313" key="5">
    <source>
        <dbReference type="EMBL" id="MBB3131778.1"/>
    </source>
</evidence>
<dbReference type="PANTHER" id="PTHR43649">
    <property type="entry name" value="ARABINOSE-BINDING PROTEIN-RELATED"/>
    <property type="match status" value="1"/>
</dbReference>
<dbReference type="PROSITE" id="PS51257">
    <property type="entry name" value="PROKAR_LIPOPROTEIN"/>
    <property type="match status" value="1"/>
</dbReference>
<name>A0A839U289_9BACL</name>
<dbReference type="InterPro" id="IPR050490">
    <property type="entry name" value="Bact_solute-bd_prot1"/>
</dbReference>
<evidence type="ECO:0000256" key="2">
    <source>
        <dbReference type="ARBA" id="ARBA00008520"/>
    </source>
</evidence>
<reference evidence="5 6" key="1">
    <citation type="submission" date="2020-08" db="EMBL/GenBank/DDBJ databases">
        <title>Genomic Encyclopedia of Type Strains, Phase III (KMG-III): the genomes of soil and plant-associated and newly described type strains.</title>
        <authorList>
            <person name="Whitman W."/>
        </authorList>
    </citation>
    <scope>NUCLEOTIDE SEQUENCE [LARGE SCALE GENOMIC DNA]</scope>
    <source>
        <strain evidence="5 6">CECT 5831</strain>
    </source>
</reference>
<comment type="similarity">
    <text evidence="2">Belongs to the bacterial solute-binding protein 1 family.</text>
</comment>
<gene>
    <name evidence="5" type="ORF">FHS19_006502</name>
</gene>
<evidence type="ECO:0000256" key="4">
    <source>
        <dbReference type="ARBA" id="ARBA00022729"/>
    </source>
</evidence>
<evidence type="ECO:0000256" key="1">
    <source>
        <dbReference type="ARBA" id="ARBA00004196"/>
    </source>
</evidence>
<dbReference type="Gene3D" id="3.40.190.10">
    <property type="entry name" value="Periplasmic binding protein-like II"/>
    <property type="match status" value="1"/>
</dbReference>
<dbReference type="PANTHER" id="PTHR43649:SF31">
    <property type="entry name" value="SN-GLYCEROL-3-PHOSPHATE-BINDING PERIPLASMIC PROTEIN UGPB"/>
    <property type="match status" value="1"/>
</dbReference>
<dbReference type="AlphaFoldDB" id="A0A839U289"/>
<keyword evidence="5" id="KW-0762">Sugar transport</keyword>
<comment type="caution">
    <text evidence="5">The sequence shown here is derived from an EMBL/GenBank/DDBJ whole genome shotgun (WGS) entry which is preliminary data.</text>
</comment>
<proteinExistence type="inferred from homology"/>
<organism evidence="5 6">
    <name type="scientific">Paenibacillus rhizosphaerae</name>
    <dbReference type="NCBI Taxonomy" id="297318"/>
    <lineage>
        <taxon>Bacteria</taxon>
        <taxon>Bacillati</taxon>
        <taxon>Bacillota</taxon>
        <taxon>Bacilli</taxon>
        <taxon>Bacillales</taxon>
        <taxon>Paenibacillaceae</taxon>
        <taxon>Paenibacillus</taxon>
    </lineage>
</organism>